<organism evidence="2">
    <name type="scientific">marine sediment metagenome</name>
    <dbReference type="NCBI Taxonomy" id="412755"/>
    <lineage>
        <taxon>unclassified sequences</taxon>
        <taxon>metagenomes</taxon>
        <taxon>ecological metagenomes</taxon>
    </lineage>
</organism>
<proteinExistence type="predicted"/>
<protein>
    <recommendedName>
        <fullName evidence="1">DUF7007 domain-containing protein</fullName>
    </recommendedName>
</protein>
<dbReference type="Pfam" id="PF22653">
    <property type="entry name" value="DUF7007"/>
    <property type="match status" value="1"/>
</dbReference>
<reference evidence="2" key="1">
    <citation type="journal article" date="2015" name="Nature">
        <title>Complex archaea that bridge the gap between prokaryotes and eukaryotes.</title>
        <authorList>
            <person name="Spang A."/>
            <person name="Saw J.H."/>
            <person name="Jorgensen S.L."/>
            <person name="Zaremba-Niedzwiedzka K."/>
            <person name="Martijn J."/>
            <person name="Lind A.E."/>
            <person name="van Eijk R."/>
            <person name="Schleper C."/>
            <person name="Guy L."/>
            <person name="Ettema T.J."/>
        </authorList>
    </citation>
    <scope>NUCLEOTIDE SEQUENCE</scope>
</reference>
<feature type="domain" description="DUF7007" evidence="1">
    <location>
        <begin position="2"/>
        <end position="99"/>
    </location>
</feature>
<evidence type="ECO:0000259" key="1">
    <source>
        <dbReference type="Pfam" id="PF22653"/>
    </source>
</evidence>
<sequence length="108" mass="12378">MRTPWGESDSVEVIAPGIAFYGTPSHGGFHIASNLLGRIRPIWQAYARKWSGSAQWYEEDCAAALVVIEFPEHFTDSQIEDATSTRKWLETTEEIRDTLRQVWTFDFP</sequence>
<accession>A0A0F9D3I9</accession>
<dbReference type="EMBL" id="LAZR01030602">
    <property type="protein sequence ID" value="KKL56124.1"/>
    <property type="molecule type" value="Genomic_DNA"/>
</dbReference>
<name>A0A0F9D3I9_9ZZZZ</name>
<dbReference type="InterPro" id="IPR054276">
    <property type="entry name" value="DUF7007"/>
</dbReference>
<evidence type="ECO:0000313" key="2">
    <source>
        <dbReference type="EMBL" id="KKL56124.1"/>
    </source>
</evidence>
<comment type="caution">
    <text evidence="2">The sequence shown here is derived from an EMBL/GenBank/DDBJ whole genome shotgun (WGS) entry which is preliminary data.</text>
</comment>
<dbReference type="AlphaFoldDB" id="A0A0F9D3I9"/>
<gene>
    <name evidence="2" type="ORF">LCGC14_2248510</name>
</gene>